<comment type="caution">
    <text evidence="2">The sequence shown here is derived from an EMBL/GenBank/DDBJ whole genome shotgun (WGS) entry which is preliminary data.</text>
</comment>
<feature type="compositionally biased region" description="Polar residues" evidence="1">
    <location>
        <begin position="12"/>
        <end position="29"/>
    </location>
</feature>
<keyword evidence="3" id="KW-1185">Reference proteome</keyword>
<proteinExistence type="predicted"/>
<reference evidence="2 3" key="1">
    <citation type="submission" date="2019-05" db="EMBL/GenBank/DDBJ databases">
        <title>The compact genome of Giardia muris reveals important steps in the evolution of intestinal protozoan parasites.</title>
        <authorList>
            <person name="Xu F."/>
            <person name="Jimenez-Gonzalez A."/>
            <person name="Einarsson E."/>
            <person name="Astvaldsson A."/>
            <person name="Peirasmaki D."/>
            <person name="Eckmann L."/>
            <person name="Andersson J.O."/>
            <person name="Svard S.G."/>
            <person name="Jerlstrom-Hultqvist J."/>
        </authorList>
    </citation>
    <scope>NUCLEOTIDE SEQUENCE [LARGE SCALE GENOMIC DNA]</scope>
    <source>
        <strain evidence="2 3">Roberts-Thomson</strain>
    </source>
</reference>
<dbReference type="AlphaFoldDB" id="A0A4Z1SS17"/>
<evidence type="ECO:0000313" key="2">
    <source>
        <dbReference type="EMBL" id="TNJ27785.1"/>
    </source>
</evidence>
<feature type="compositionally biased region" description="Low complexity" evidence="1">
    <location>
        <begin position="175"/>
        <end position="193"/>
    </location>
</feature>
<organism evidence="2 3">
    <name type="scientific">Giardia muris</name>
    <dbReference type="NCBI Taxonomy" id="5742"/>
    <lineage>
        <taxon>Eukaryota</taxon>
        <taxon>Metamonada</taxon>
        <taxon>Diplomonadida</taxon>
        <taxon>Hexamitidae</taxon>
        <taxon>Giardiinae</taxon>
        <taxon>Giardia</taxon>
    </lineage>
</organism>
<name>A0A4Z1SS17_GIAMU</name>
<protein>
    <submittedName>
        <fullName evidence="2">Uncharacterized protein</fullName>
    </submittedName>
</protein>
<feature type="region of interest" description="Disordered" evidence="1">
    <location>
        <begin position="1"/>
        <end position="42"/>
    </location>
</feature>
<accession>A0A4Z1SS17</accession>
<feature type="region of interest" description="Disordered" evidence="1">
    <location>
        <begin position="312"/>
        <end position="401"/>
    </location>
</feature>
<evidence type="ECO:0000256" key="1">
    <source>
        <dbReference type="SAM" id="MobiDB-lite"/>
    </source>
</evidence>
<evidence type="ECO:0000313" key="3">
    <source>
        <dbReference type="Proteomes" id="UP000315496"/>
    </source>
</evidence>
<sequence>MFLHSVVMDGPWQQQRPRSRPTSASQTLYSGIRPRQQPRPSSAQVLPTMVRTIWPNSHPESVSPLRYDVRGGILGRRIYTSEIIDTDLIDCEDDICYPMTPQPSVVDAPHVRERGPASSPSQECPVPQKVVVSFDRPPSGFYRPSSARTLPSAKSPASKPPRPTQSARTHRPEKPQSSPESEVPSKVSSVPQPNFSPFERSAIESPMSPGLLNDSYPLDVPLHSGGLHQFPPFAPTLSVRTCKPPGAIPPIPYPPVPKILSLARPEATMPMISQTQRPSLQYSSPHRERITFRQPQIQLVPHLGVIDVGGSLDGSPTRMPPAAFRPRPLSGRKPCVPNPSGRAKVKYIPEYRPKPHSMPTVKAKEKVSRPTSTDTPKRQVESRKTVKFAIPPPEKNRPQSAGVHQGYLHNLLDRRGFFPVTPTLHRGLPSRERV</sequence>
<dbReference type="VEuPathDB" id="GiardiaDB:GMRT_12177"/>
<feature type="compositionally biased region" description="Basic and acidic residues" evidence="1">
    <location>
        <begin position="375"/>
        <end position="384"/>
    </location>
</feature>
<dbReference type="Proteomes" id="UP000315496">
    <property type="component" value="Chromosome 3"/>
</dbReference>
<gene>
    <name evidence="2" type="ORF">GMRT_12177</name>
</gene>
<feature type="region of interest" description="Disordered" evidence="1">
    <location>
        <begin position="101"/>
        <end position="206"/>
    </location>
</feature>
<dbReference type="EMBL" id="VDLU01000003">
    <property type="protein sequence ID" value="TNJ27785.1"/>
    <property type="molecule type" value="Genomic_DNA"/>
</dbReference>